<protein>
    <submittedName>
        <fullName evidence="1">Uncharacterized protein</fullName>
    </submittedName>
</protein>
<comment type="caution">
    <text evidence="1">The sequence shown here is derived from an EMBL/GenBank/DDBJ whole genome shotgun (WGS) entry which is preliminary data.</text>
</comment>
<keyword evidence="2" id="KW-1185">Reference proteome</keyword>
<evidence type="ECO:0000313" key="1">
    <source>
        <dbReference type="EMBL" id="KAG9479417.1"/>
    </source>
</evidence>
<sequence length="81" mass="9238">MFYIFLFCLGTLRDFIMQLLDLLYFNIVPVSTSTLAEFKVGVLKWNIWGFYYALIYHGQPICNPSLHCKNADGVAEAAHCA</sequence>
<reference evidence="1" key="1">
    <citation type="thesis" date="2020" institute="ProQuest LLC" country="789 East Eisenhower Parkway, Ann Arbor, MI, USA">
        <title>Comparative Genomics and Chromosome Evolution.</title>
        <authorList>
            <person name="Mudd A.B."/>
        </authorList>
    </citation>
    <scope>NUCLEOTIDE SEQUENCE</scope>
    <source>
        <strain evidence="1">HN-11 Male</strain>
        <tissue evidence="1">Kidney and liver</tissue>
    </source>
</reference>
<dbReference type="Proteomes" id="UP000770717">
    <property type="component" value="Unassembled WGS sequence"/>
</dbReference>
<name>A0A8J6F0C2_ELECQ</name>
<organism evidence="1 2">
    <name type="scientific">Eleutherodactylus coqui</name>
    <name type="common">Puerto Rican coqui</name>
    <dbReference type="NCBI Taxonomy" id="57060"/>
    <lineage>
        <taxon>Eukaryota</taxon>
        <taxon>Metazoa</taxon>
        <taxon>Chordata</taxon>
        <taxon>Craniata</taxon>
        <taxon>Vertebrata</taxon>
        <taxon>Euteleostomi</taxon>
        <taxon>Amphibia</taxon>
        <taxon>Batrachia</taxon>
        <taxon>Anura</taxon>
        <taxon>Neobatrachia</taxon>
        <taxon>Hyloidea</taxon>
        <taxon>Eleutherodactylidae</taxon>
        <taxon>Eleutherodactylinae</taxon>
        <taxon>Eleutherodactylus</taxon>
        <taxon>Eleutherodactylus</taxon>
    </lineage>
</organism>
<accession>A0A8J6F0C2</accession>
<dbReference type="EMBL" id="WNTK01000008">
    <property type="protein sequence ID" value="KAG9479417.1"/>
    <property type="molecule type" value="Genomic_DNA"/>
</dbReference>
<evidence type="ECO:0000313" key="2">
    <source>
        <dbReference type="Proteomes" id="UP000770717"/>
    </source>
</evidence>
<proteinExistence type="predicted"/>
<gene>
    <name evidence="1" type="ORF">GDO78_012870</name>
</gene>
<dbReference type="AlphaFoldDB" id="A0A8J6F0C2"/>